<evidence type="ECO:0000313" key="1">
    <source>
        <dbReference type="EMBL" id="KAJ5390659.1"/>
    </source>
</evidence>
<gene>
    <name evidence="1" type="ORF">N7496_001727</name>
</gene>
<organism evidence="1 2">
    <name type="scientific">Penicillium cataractarum</name>
    <dbReference type="NCBI Taxonomy" id="2100454"/>
    <lineage>
        <taxon>Eukaryota</taxon>
        <taxon>Fungi</taxon>
        <taxon>Dikarya</taxon>
        <taxon>Ascomycota</taxon>
        <taxon>Pezizomycotina</taxon>
        <taxon>Eurotiomycetes</taxon>
        <taxon>Eurotiomycetidae</taxon>
        <taxon>Eurotiales</taxon>
        <taxon>Aspergillaceae</taxon>
        <taxon>Penicillium</taxon>
    </lineage>
</organism>
<keyword evidence="2" id="KW-1185">Reference proteome</keyword>
<comment type="caution">
    <text evidence="1">The sequence shown here is derived from an EMBL/GenBank/DDBJ whole genome shotgun (WGS) entry which is preliminary data.</text>
</comment>
<dbReference type="GeneID" id="81433835"/>
<protein>
    <submittedName>
        <fullName evidence="1">Uncharacterized protein</fullName>
    </submittedName>
</protein>
<name>A0A9W9VWY3_9EURO</name>
<reference evidence="1" key="2">
    <citation type="journal article" date="2023" name="IMA Fungus">
        <title>Comparative genomic study of the Penicillium genus elucidates a diverse pangenome and 15 lateral gene transfer events.</title>
        <authorList>
            <person name="Petersen C."/>
            <person name="Sorensen T."/>
            <person name="Nielsen M.R."/>
            <person name="Sondergaard T.E."/>
            <person name="Sorensen J.L."/>
            <person name="Fitzpatrick D.A."/>
            <person name="Frisvad J.C."/>
            <person name="Nielsen K.L."/>
        </authorList>
    </citation>
    <scope>NUCLEOTIDE SEQUENCE</scope>
    <source>
        <strain evidence="1">IBT 29864</strain>
    </source>
</reference>
<evidence type="ECO:0000313" key="2">
    <source>
        <dbReference type="Proteomes" id="UP001147782"/>
    </source>
</evidence>
<proteinExistence type="predicted"/>
<reference evidence="1" key="1">
    <citation type="submission" date="2022-11" db="EMBL/GenBank/DDBJ databases">
        <authorList>
            <person name="Petersen C."/>
        </authorList>
    </citation>
    <scope>NUCLEOTIDE SEQUENCE</scope>
    <source>
        <strain evidence="1">IBT 29864</strain>
    </source>
</reference>
<dbReference type="RefSeq" id="XP_056561387.1">
    <property type="nucleotide sequence ID" value="XM_056694658.1"/>
</dbReference>
<dbReference type="Proteomes" id="UP001147782">
    <property type="component" value="Unassembled WGS sequence"/>
</dbReference>
<dbReference type="EMBL" id="JAPZBS010000001">
    <property type="protein sequence ID" value="KAJ5390659.1"/>
    <property type="molecule type" value="Genomic_DNA"/>
</dbReference>
<dbReference type="AlphaFoldDB" id="A0A9W9VWY3"/>
<sequence length="62" mass="7006">MPHLGENGEPDGHRLGRTSRDYTILDSKWCSCHRKTDITALSVTITVAVVVDSVVRDTFYER</sequence>
<accession>A0A9W9VWY3</accession>